<dbReference type="Gene3D" id="6.10.140.180">
    <property type="match status" value="1"/>
</dbReference>
<dbReference type="InterPro" id="IPR040608">
    <property type="entry name" value="Snf8/Vps36"/>
</dbReference>
<dbReference type="Proteomes" id="UP000010422">
    <property type="component" value="Unassembled WGS sequence"/>
</dbReference>
<keyword evidence="6" id="KW-0967">Endosome</keyword>
<dbReference type="SUPFAM" id="SSF46785">
    <property type="entry name" value="Winged helix' DNA-binding domain"/>
    <property type="match status" value="2"/>
</dbReference>
<dbReference type="InterPro" id="IPR036390">
    <property type="entry name" value="WH_DNA-bd_sf"/>
</dbReference>
<dbReference type="GO" id="GO:0004175">
    <property type="term" value="F:endopeptidase activity"/>
    <property type="evidence" value="ECO:0007669"/>
    <property type="project" value="UniProtKB-ARBA"/>
</dbReference>
<evidence type="ECO:0000256" key="8">
    <source>
        <dbReference type="ARBA" id="ARBA00023136"/>
    </source>
</evidence>
<feature type="transmembrane region" description="Helical" evidence="9">
    <location>
        <begin position="393"/>
        <end position="412"/>
    </location>
</feature>
<dbReference type="PANTHER" id="PTHR12806">
    <property type="entry name" value="EAP30 SUBUNIT OF ELL COMPLEX"/>
    <property type="match status" value="1"/>
</dbReference>
<evidence type="ECO:0000313" key="11">
    <source>
        <dbReference type="EMBL" id="CCJ30657.1"/>
    </source>
</evidence>
<evidence type="ECO:0000256" key="5">
    <source>
        <dbReference type="ARBA" id="ARBA00022490"/>
    </source>
</evidence>
<feature type="transmembrane region" description="Helical" evidence="9">
    <location>
        <begin position="432"/>
        <end position="451"/>
    </location>
</feature>
<evidence type="ECO:0000256" key="1">
    <source>
        <dbReference type="ARBA" id="ARBA00004481"/>
    </source>
</evidence>
<evidence type="ECO:0000313" key="12">
    <source>
        <dbReference type="Proteomes" id="UP000010422"/>
    </source>
</evidence>
<dbReference type="InterPro" id="IPR016689">
    <property type="entry name" value="ESCRT-2_cplx_Snf8"/>
</dbReference>
<feature type="domain" description="CAAX prenyl protease 2/Lysostaphin resistance protein A-like" evidence="10">
    <location>
        <begin position="374"/>
        <end position="469"/>
    </location>
</feature>
<dbReference type="GO" id="GO:0000814">
    <property type="term" value="C:ESCRT II complex"/>
    <property type="evidence" value="ECO:0007669"/>
    <property type="project" value="InterPro"/>
</dbReference>
<dbReference type="STRING" id="1209962.L0PEJ8"/>
<reference evidence="11 12" key="1">
    <citation type="journal article" date="2012" name="MBio">
        <title>De novo assembly of the Pneumocystis jirovecii genome from a single bronchoalveolar lavage fluid specimen from a patient.</title>
        <authorList>
            <person name="Cisse O.H."/>
            <person name="Pagni M."/>
            <person name="Hauser P.M."/>
        </authorList>
    </citation>
    <scope>NUCLEOTIDE SEQUENCE [LARGE SCALE GENOMIC DNA]</scope>
    <source>
        <strain evidence="11 12">SE8</strain>
    </source>
</reference>
<dbReference type="VEuPathDB" id="FungiDB:PNEJI1_001385"/>
<keyword evidence="9" id="KW-1133">Transmembrane helix</keyword>
<evidence type="ECO:0000256" key="6">
    <source>
        <dbReference type="ARBA" id="ARBA00022753"/>
    </source>
</evidence>
<dbReference type="InterPro" id="IPR003675">
    <property type="entry name" value="Rce1/LyrA-like_dom"/>
</dbReference>
<accession>L0PEJ8</accession>
<proteinExistence type="inferred from homology"/>
<gene>
    <name evidence="11" type="ORF">PNEJI1_001385</name>
</gene>
<organism evidence="12">
    <name type="scientific">Pneumocystis jirovecii</name>
    <name type="common">Human pneumocystis pneumonia agent</name>
    <dbReference type="NCBI Taxonomy" id="42068"/>
    <lineage>
        <taxon>Eukaryota</taxon>
        <taxon>Fungi</taxon>
        <taxon>Dikarya</taxon>
        <taxon>Ascomycota</taxon>
        <taxon>Taphrinomycotina</taxon>
        <taxon>Pneumocystomycetes</taxon>
        <taxon>Pneumocystaceae</taxon>
        <taxon>Pneumocystis</taxon>
    </lineage>
</organism>
<evidence type="ECO:0000256" key="3">
    <source>
        <dbReference type="ARBA" id="ARBA00009834"/>
    </source>
</evidence>
<keyword evidence="7" id="KW-0653">Protein transport</keyword>
<evidence type="ECO:0000256" key="2">
    <source>
        <dbReference type="ARBA" id="ARBA00004496"/>
    </source>
</evidence>
<evidence type="ECO:0000256" key="4">
    <source>
        <dbReference type="ARBA" id="ARBA00022448"/>
    </source>
</evidence>
<dbReference type="InterPro" id="IPR036388">
    <property type="entry name" value="WH-like_DNA-bd_sf"/>
</dbReference>
<keyword evidence="4" id="KW-0813">Transport</keyword>
<dbReference type="InParanoid" id="L0PEJ8"/>
<keyword evidence="8 9" id="KW-0472">Membrane</keyword>
<dbReference type="GO" id="GO:0080120">
    <property type="term" value="P:CAAX-box protein maturation"/>
    <property type="evidence" value="ECO:0007669"/>
    <property type="project" value="UniProtKB-ARBA"/>
</dbReference>
<keyword evidence="9" id="KW-0812">Transmembrane</keyword>
<dbReference type="Pfam" id="PF04157">
    <property type="entry name" value="EAP30"/>
    <property type="match status" value="1"/>
</dbReference>
<name>L0PEJ8_PNEJI</name>
<keyword evidence="5" id="KW-0963">Cytoplasm</keyword>
<feature type="transmembrane region" description="Helical" evidence="9">
    <location>
        <begin position="281"/>
        <end position="302"/>
    </location>
</feature>
<comment type="caution">
    <text evidence="11">The sequence shown here is derived from an EMBL/GenBank/DDBJ whole genome shotgun (WGS) entry which is preliminary data.</text>
</comment>
<evidence type="ECO:0000259" key="10">
    <source>
        <dbReference type="Pfam" id="PF02517"/>
    </source>
</evidence>
<evidence type="ECO:0000256" key="7">
    <source>
        <dbReference type="ARBA" id="ARBA00022927"/>
    </source>
</evidence>
<dbReference type="PANTHER" id="PTHR12806:SF0">
    <property type="entry name" value="VACUOLAR-SORTING PROTEIN SNF8"/>
    <property type="match status" value="1"/>
</dbReference>
<protein>
    <recommendedName>
        <fullName evidence="10">CAAX prenyl protease 2/Lysostaphin resistance protein A-like domain-containing protein</fullName>
    </recommendedName>
</protein>
<evidence type="ECO:0000256" key="9">
    <source>
        <dbReference type="SAM" id="Phobius"/>
    </source>
</evidence>
<dbReference type="GO" id="GO:0043328">
    <property type="term" value="P:protein transport to vacuole involved in ubiquitin-dependent protein catabolic process via the multivesicular body sorting pathway"/>
    <property type="evidence" value="ECO:0007669"/>
    <property type="project" value="TreeGrafter"/>
</dbReference>
<comment type="subcellular location">
    <subcellularLocation>
        <location evidence="2">Cytoplasm</location>
    </subcellularLocation>
    <subcellularLocation>
        <location evidence="1">Endosome membrane</location>
        <topology evidence="1">Peripheral membrane protein</topology>
    </subcellularLocation>
</comment>
<comment type="similarity">
    <text evidence="3">Belongs to the SNF8 family.</text>
</comment>
<feature type="transmembrane region" description="Helical" evidence="9">
    <location>
        <begin position="322"/>
        <end position="342"/>
    </location>
</feature>
<dbReference type="AlphaFoldDB" id="L0PEJ8"/>
<dbReference type="Gene3D" id="1.10.10.10">
    <property type="entry name" value="Winged helix-like DNA-binding domain superfamily/Winged helix DNA-binding domain"/>
    <property type="match status" value="2"/>
</dbReference>
<sequence>MIRSRRGVGLGAFENQEKYAEKYEELSQDLIKTHSEDLSMQLSAFKAVLREFSSKYRKDIHSNPSFRCAFSQMCKAIGIDPLASTGSKERTFWSDMLDIRDFYFGLSVQIVELCRYTRQENGGLIEVQQALQYINEMRKDSGGNIVSEEDILQSVKTLDILSSGLKIIQIGKQNMICSLPNELNPDQFTVLNIAQILGHVSLKLLQDNLKWDLCRISNVLEDLLSQSLLWIDKQAEEPEFWLPYTHQNYAVLYVFVLYFPSTDVNLVQRNTPIMIKRRIKAVLYLCIICGFSTVWLTRPSYIKHFPHAFFILGIWPCKGRDVLRSLTLVFCLFLGPFVKRIGLTRRLPRSFSSRISLTHADRNTRRWIRWRNYGPFTEEFVFRSCMIPLLRQMSTSNTIIVASLLFGIAHIHHFYEYSRSYPGYIKTGLLTYLFQFFYTTIFGGFTSYLYLYNQNLWSIVAVHIFCNWIEFPQLYGLVDNSKFKTPLTQPF</sequence>
<dbReference type="EMBL" id="CAKM01000260">
    <property type="protein sequence ID" value="CCJ30657.1"/>
    <property type="molecule type" value="Genomic_DNA"/>
</dbReference>
<dbReference type="FunFam" id="1.10.10.10:FF:000397">
    <property type="entry name" value="Vacuolar-sorting protein SNF8"/>
    <property type="match status" value="1"/>
</dbReference>
<dbReference type="Pfam" id="PF02517">
    <property type="entry name" value="Rce1-like"/>
    <property type="match status" value="1"/>
</dbReference>